<accession>U1NDQ4</accession>
<name>U1NDQ4_9EURY</name>
<dbReference type="Proteomes" id="UP000030710">
    <property type="component" value="Unassembled WGS sequence"/>
</dbReference>
<evidence type="ECO:0000313" key="2">
    <source>
        <dbReference type="EMBL" id="ERG95130.1"/>
    </source>
</evidence>
<organism evidence="2 3">
    <name type="scientific">Haloquadratum walsbyi J07HQW2</name>
    <dbReference type="NCBI Taxonomy" id="1238425"/>
    <lineage>
        <taxon>Archaea</taxon>
        <taxon>Methanobacteriati</taxon>
        <taxon>Methanobacteriota</taxon>
        <taxon>Stenosarchaea group</taxon>
        <taxon>Halobacteria</taxon>
        <taxon>Halobacteriales</taxon>
        <taxon>Haloferacaceae</taxon>
        <taxon>Haloquadratum</taxon>
    </lineage>
</organism>
<sequence>MRNQGFSSKSTNHTDSPSELLSDSIIDDRQITENYHSSPEDMW</sequence>
<gene>
    <name evidence="2" type="ORF">J07HQW2_01576</name>
</gene>
<evidence type="ECO:0000256" key="1">
    <source>
        <dbReference type="SAM" id="MobiDB-lite"/>
    </source>
</evidence>
<dbReference type="AlphaFoldDB" id="U1NDQ4"/>
<reference evidence="2 3" key="1">
    <citation type="journal article" date="2013" name="PLoS ONE">
        <title>Assembly-driven community genomics of a hypersaline microbial ecosystem.</title>
        <authorList>
            <person name="Podell S."/>
            <person name="Ugalde J.A."/>
            <person name="Narasingarao P."/>
            <person name="Banfield J.F."/>
            <person name="Heidelberg K.B."/>
            <person name="Allen E.E."/>
        </authorList>
    </citation>
    <scope>NUCLEOTIDE SEQUENCE [LARGE SCALE GENOMIC DNA]</scope>
    <source>
        <strain evidence="3">J07HQW2</strain>
    </source>
</reference>
<dbReference type="HOGENOM" id="CLU_3227761_0_0_2"/>
<feature type="region of interest" description="Disordered" evidence="1">
    <location>
        <begin position="1"/>
        <end position="43"/>
    </location>
</feature>
<dbReference type="EMBL" id="KE356561">
    <property type="protein sequence ID" value="ERG95130.1"/>
    <property type="molecule type" value="Genomic_DNA"/>
</dbReference>
<feature type="compositionally biased region" description="Polar residues" evidence="1">
    <location>
        <begin position="1"/>
        <end position="21"/>
    </location>
</feature>
<proteinExistence type="predicted"/>
<evidence type="ECO:0000313" key="3">
    <source>
        <dbReference type="Proteomes" id="UP000030710"/>
    </source>
</evidence>
<protein>
    <submittedName>
        <fullName evidence="2">Uncharacterized protein</fullName>
    </submittedName>
</protein>